<organism evidence="2 3">
    <name type="scientific">Didymella rabiei</name>
    <name type="common">Chickpea ascochyta blight fungus</name>
    <name type="synonym">Mycosphaerella rabiei</name>
    <dbReference type="NCBI Taxonomy" id="5454"/>
    <lineage>
        <taxon>Eukaryota</taxon>
        <taxon>Fungi</taxon>
        <taxon>Dikarya</taxon>
        <taxon>Ascomycota</taxon>
        <taxon>Pezizomycotina</taxon>
        <taxon>Dothideomycetes</taxon>
        <taxon>Pleosporomycetidae</taxon>
        <taxon>Pleosporales</taxon>
        <taxon>Pleosporineae</taxon>
        <taxon>Didymellaceae</taxon>
        <taxon>Ascochyta</taxon>
    </lineage>
</organism>
<dbReference type="AlphaFoldDB" id="A0A163FLE5"/>
<feature type="compositionally biased region" description="Low complexity" evidence="1">
    <location>
        <begin position="209"/>
        <end position="222"/>
    </location>
</feature>
<accession>A0A163FLE5</accession>
<keyword evidence="3" id="KW-1185">Reference proteome</keyword>
<name>A0A163FLE5_DIDRA</name>
<gene>
    <name evidence="2" type="ORF">ST47_g4410</name>
</gene>
<sequence length="701" mass="75574">MPSTLHPCLKRGLDLTASSIDPSDLVQDRPAEHHDAQLRSAKRRRIEAIARQCLRGNPPIILTASLKGPFTSDWKNPWARDVKARADGQGKSGNEPSVGQAKRRSKASHAASPEASRAVGHTEEHTYSQPEFEPLPATAPLPDEDDLSGATDFFSVETEQFIANHSPANPFWLRRPAASMTLPENSQIDKSPTRQRRTHACNTRQSLQLALPGEPLGGRPLPIRATPPDELRSSASASMDISSLPTKSATTVKQYTIVQDSSHTTSSSDAPDSSRLRADSAQEDEARSSQAAQNAQTTPTVISLQARVAQPPLAQSFESLVPATTYKMPATVQVPQSSPTRGAAGMGSQSPRDNVQRSAERLASEKPMPATRRRPSSATHTTEYDISNKLRHNLVASPAPASSTGFLYRRVGHPRGEGSNAPKAKPRTVNFSSSPMPRKKDGGPTCVRPEPVALVVETGASEIAVPHAVAEAADGSVVLVDNEEVAEIQDIQQESHRSKQSQYSTQAAMLLAQLEFQEDSSQSSTSSTTLRPWSQPAQNTPPPLLLQPSPAITPLSVFNARLDESFCGLVGGSEHRGPPVSTQDLFNAASPFAFSTVKKGSERPRRSSLRFALASKSTESTTAKSPTPSVGRVPLKQKNSPTPRSFAQEKSSLYVSKLASQSPQRTANEVKLPQLDLHTSLDFGPNTDFTERFLNGLDDEP</sequence>
<reference evidence="2 3" key="1">
    <citation type="journal article" date="2016" name="Sci. Rep.">
        <title>Draft genome sequencing and secretome analysis of fungal phytopathogen Ascochyta rabiei provides insight into the necrotrophic effector repertoire.</title>
        <authorList>
            <person name="Verma S."/>
            <person name="Gazara R.K."/>
            <person name="Nizam S."/>
            <person name="Parween S."/>
            <person name="Chattopadhyay D."/>
            <person name="Verma P.K."/>
        </authorList>
    </citation>
    <scope>NUCLEOTIDE SEQUENCE [LARGE SCALE GENOMIC DNA]</scope>
    <source>
        <strain evidence="2 3">ArDII</strain>
    </source>
</reference>
<dbReference type="EMBL" id="JYNV01000158">
    <property type="protein sequence ID" value="KZM24432.1"/>
    <property type="molecule type" value="Genomic_DNA"/>
</dbReference>
<proteinExistence type="predicted"/>
<feature type="compositionally biased region" description="Polar residues" evidence="1">
    <location>
        <begin position="244"/>
        <end position="271"/>
    </location>
</feature>
<feature type="compositionally biased region" description="Low complexity" evidence="1">
    <location>
        <begin position="614"/>
        <end position="629"/>
    </location>
</feature>
<feature type="compositionally biased region" description="Polar residues" evidence="1">
    <location>
        <begin position="288"/>
        <end position="298"/>
    </location>
</feature>
<evidence type="ECO:0000313" key="2">
    <source>
        <dbReference type="EMBL" id="KZM24432.1"/>
    </source>
</evidence>
<feature type="region of interest" description="Disordered" evidence="1">
    <location>
        <begin position="613"/>
        <end position="649"/>
    </location>
</feature>
<evidence type="ECO:0000256" key="1">
    <source>
        <dbReference type="SAM" id="MobiDB-lite"/>
    </source>
</evidence>
<feature type="compositionally biased region" description="Polar residues" evidence="1">
    <location>
        <begin position="637"/>
        <end position="649"/>
    </location>
</feature>
<feature type="region of interest" description="Disordered" evidence="1">
    <location>
        <begin position="83"/>
        <end position="149"/>
    </location>
</feature>
<feature type="compositionally biased region" description="Low complexity" evidence="1">
    <location>
        <begin position="520"/>
        <end position="529"/>
    </location>
</feature>
<feature type="region of interest" description="Disordered" evidence="1">
    <location>
        <begin position="516"/>
        <end position="548"/>
    </location>
</feature>
<feature type="compositionally biased region" description="Basic and acidic residues" evidence="1">
    <location>
        <begin position="354"/>
        <end position="364"/>
    </location>
</feature>
<feature type="region of interest" description="Disordered" evidence="1">
    <location>
        <begin position="182"/>
        <end position="298"/>
    </location>
</feature>
<dbReference type="Proteomes" id="UP000076837">
    <property type="component" value="Unassembled WGS sequence"/>
</dbReference>
<feature type="region of interest" description="Disordered" evidence="1">
    <location>
        <begin position="331"/>
        <end position="386"/>
    </location>
</feature>
<feature type="region of interest" description="Disordered" evidence="1">
    <location>
        <begin position="413"/>
        <end position="446"/>
    </location>
</feature>
<feature type="compositionally biased region" description="Low complexity" evidence="1">
    <location>
        <begin position="233"/>
        <end position="243"/>
    </location>
</feature>
<protein>
    <submittedName>
        <fullName evidence="2">Uncharacterized protein</fullName>
    </submittedName>
</protein>
<comment type="caution">
    <text evidence="2">The sequence shown here is derived from an EMBL/GenBank/DDBJ whole genome shotgun (WGS) entry which is preliminary data.</text>
</comment>
<feature type="compositionally biased region" description="Basic and acidic residues" evidence="1">
    <location>
        <begin position="272"/>
        <end position="287"/>
    </location>
</feature>
<dbReference type="STRING" id="5454.A0A163FLE5"/>
<evidence type="ECO:0000313" key="3">
    <source>
        <dbReference type="Proteomes" id="UP000076837"/>
    </source>
</evidence>